<dbReference type="Proteomes" id="UP000297792">
    <property type="component" value="Unassembled WGS sequence"/>
</dbReference>
<dbReference type="SUPFAM" id="SSF51621">
    <property type="entry name" value="Phosphoenolpyruvate/pyruvate domain"/>
    <property type="match status" value="1"/>
</dbReference>
<dbReference type="InterPro" id="IPR015813">
    <property type="entry name" value="Pyrv/PenolPyrv_kinase-like_dom"/>
</dbReference>
<dbReference type="Gene3D" id="3.20.20.60">
    <property type="entry name" value="Phosphoenolpyruvate-binding domains"/>
    <property type="match status" value="1"/>
</dbReference>
<dbReference type="Pfam" id="PF03328">
    <property type="entry name" value="HpcH_HpaI"/>
    <property type="match status" value="1"/>
</dbReference>
<protein>
    <submittedName>
        <fullName evidence="5">CoA ester lyase</fullName>
    </submittedName>
</protein>
<comment type="cofactor">
    <cofactor evidence="1">
        <name>Mg(2+)</name>
        <dbReference type="ChEBI" id="CHEBI:18420"/>
    </cofactor>
</comment>
<name>A0A4Z0HZ48_MYCPR</name>
<dbReference type="PANTHER" id="PTHR32308:SF10">
    <property type="entry name" value="CITRATE LYASE SUBUNIT BETA"/>
    <property type="match status" value="1"/>
</dbReference>
<dbReference type="EMBL" id="RWKA01000001">
    <property type="protein sequence ID" value="TGB47771.1"/>
    <property type="molecule type" value="Genomic_DNA"/>
</dbReference>
<keyword evidence="6" id="KW-1185">Reference proteome</keyword>
<dbReference type="PIRSF" id="PIRSF015582">
    <property type="entry name" value="Cit_lyase_B"/>
    <property type="match status" value="1"/>
</dbReference>
<evidence type="ECO:0000259" key="4">
    <source>
        <dbReference type="Pfam" id="PF03328"/>
    </source>
</evidence>
<evidence type="ECO:0000256" key="3">
    <source>
        <dbReference type="ARBA" id="ARBA00022842"/>
    </source>
</evidence>
<gene>
    <name evidence="5" type="ORF">EJD98_02365</name>
</gene>
<reference evidence="5 6" key="1">
    <citation type="submission" date="2018-12" db="EMBL/GenBank/DDBJ databases">
        <title>Draft genome sequences of Mycolicibacterium peregrinum isolated from a pig with lymphadenitis and from soil on the same Japanese pig farm.</title>
        <authorList>
            <person name="Komatsu T."/>
            <person name="Ohya K."/>
            <person name="Sawai K."/>
            <person name="Odoi J.O."/>
            <person name="Otsu K."/>
            <person name="Ota A."/>
            <person name="Ito T."/>
            <person name="Kawai M."/>
            <person name="Maruyama F."/>
        </authorList>
    </citation>
    <scope>NUCLEOTIDE SEQUENCE [LARGE SCALE GENOMIC DNA]</scope>
    <source>
        <strain evidence="5 6">138</strain>
    </source>
</reference>
<keyword evidence="3" id="KW-0460">Magnesium</keyword>
<dbReference type="GO" id="GO:0000287">
    <property type="term" value="F:magnesium ion binding"/>
    <property type="evidence" value="ECO:0007669"/>
    <property type="project" value="TreeGrafter"/>
</dbReference>
<proteinExistence type="predicted"/>
<keyword evidence="5" id="KW-0456">Lyase</keyword>
<sequence length="274" mass="29077">MGDSMRDLTTARSLLFVPGTRPERFRKAAEAGADGIVLDLEDAVAPADKSEARSHVDGWLGDGNVGVVRVNARDTDWHAQDLDMVRRHGCPVMIPKVESVTDVEVVWRHLRDDADLIPLIESSAAVLAAREICSGIGVTRVAFGSFDLGAEIGVAPERQEAFLFARSALVLACASAKIAPPLDGVTGDVSSPDALRADIEHASGLGFGGKLCIHPKQVAAVNAGFAPDESEVRWAYRILAEVNDQGVAVVDGKMIDAPVIARARRILKTAGITV</sequence>
<comment type="caution">
    <text evidence="5">The sequence shown here is derived from an EMBL/GenBank/DDBJ whole genome shotgun (WGS) entry which is preliminary data.</text>
</comment>
<dbReference type="AlphaFoldDB" id="A0A4Z0HZ48"/>
<feature type="domain" description="HpcH/HpaI aldolase/citrate lyase" evidence="4">
    <location>
        <begin position="12"/>
        <end position="215"/>
    </location>
</feature>
<dbReference type="InterPro" id="IPR040442">
    <property type="entry name" value="Pyrv_kinase-like_dom_sf"/>
</dbReference>
<dbReference type="GO" id="GO:0016829">
    <property type="term" value="F:lyase activity"/>
    <property type="evidence" value="ECO:0007669"/>
    <property type="project" value="UniProtKB-KW"/>
</dbReference>
<evidence type="ECO:0000313" key="5">
    <source>
        <dbReference type="EMBL" id="TGB47771.1"/>
    </source>
</evidence>
<keyword evidence="2" id="KW-0479">Metal-binding</keyword>
<dbReference type="GO" id="GO:0006107">
    <property type="term" value="P:oxaloacetate metabolic process"/>
    <property type="evidence" value="ECO:0007669"/>
    <property type="project" value="TreeGrafter"/>
</dbReference>
<evidence type="ECO:0000256" key="2">
    <source>
        <dbReference type="ARBA" id="ARBA00022723"/>
    </source>
</evidence>
<dbReference type="InterPro" id="IPR011206">
    <property type="entry name" value="Citrate_lyase_beta/mcl1/mcl2"/>
</dbReference>
<dbReference type="PANTHER" id="PTHR32308">
    <property type="entry name" value="LYASE BETA SUBUNIT, PUTATIVE (AFU_ORTHOLOGUE AFUA_4G13030)-RELATED"/>
    <property type="match status" value="1"/>
</dbReference>
<accession>A0A4Z0HZ48</accession>
<evidence type="ECO:0000256" key="1">
    <source>
        <dbReference type="ARBA" id="ARBA00001946"/>
    </source>
</evidence>
<dbReference type="InterPro" id="IPR005000">
    <property type="entry name" value="Aldolase/citrate-lyase_domain"/>
</dbReference>
<evidence type="ECO:0000313" key="6">
    <source>
        <dbReference type="Proteomes" id="UP000297792"/>
    </source>
</evidence>
<organism evidence="5 6">
    <name type="scientific">Mycolicibacterium peregrinum</name>
    <name type="common">Mycobacterium peregrinum</name>
    <dbReference type="NCBI Taxonomy" id="43304"/>
    <lineage>
        <taxon>Bacteria</taxon>
        <taxon>Bacillati</taxon>
        <taxon>Actinomycetota</taxon>
        <taxon>Actinomycetes</taxon>
        <taxon>Mycobacteriales</taxon>
        <taxon>Mycobacteriaceae</taxon>
        <taxon>Mycolicibacterium</taxon>
    </lineage>
</organism>